<evidence type="ECO:0000313" key="3">
    <source>
        <dbReference type="Proteomes" id="UP000193558"/>
    </source>
</evidence>
<keyword evidence="1" id="KW-0472">Membrane</keyword>
<sequence>MLAKGFSTPELGHPALPSDPSWFPLPVGWEVLGVILSMLLLGTVLVFSARYRRNRWRREAQKLLPQQSVDDWMVMIKRVLLVQHSRETVSQWHTPEQLLAQTSLDAELQVQMCRRYCQPDNQLDTRTNAQVATQLRQWLESLPHV</sequence>
<evidence type="ECO:0008006" key="4">
    <source>
        <dbReference type="Google" id="ProtNLM"/>
    </source>
</evidence>
<dbReference type="EMBL" id="MLFR01000001">
    <property type="protein sequence ID" value="ORM72136.1"/>
    <property type="molecule type" value="Genomic_DNA"/>
</dbReference>
<organism evidence="2 3">
    <name type="scientific">Pantoea rwandensis</name>
    <dbReference type="NCBI Taxonomy" id="1076550"/>
    <lineage>
        <taxon>Bacteria</taxon>
        <taxon>Pseudomonadati</taxon>
        <taxon>Pseudomonadota</taxon>
        <taxon>Gammaproteobacteria</taxon>
        <taxon>Enterobacterales</taxon>
        <taxon>Erwiniaceae</taxon>
        <taxon>Pantoea</taxon>
    </lineage>
</organism>
<dbReference type="Proteomes" id="UP000193558">
    <property type="component" value="Unassembled WGS sequence"/>
</dbReference>
<comment type="caution">
    <text evidence="2">The sequence shown here is derived from an EMBL/GenBank/DDBJ whole genome shotgun (WGS) entry which is preliminary data.</text>
</comment>
<evidence type="ECO:0000313" key="2">
    <source>
        <dbReference type="EMBL" id="ORM72136.1"/>
    </source>
</evidence>
<dbReference type="Pfam" id="PF14316">
    <property type="entry name" value="DUF4381"/>
    <property type="match status" value="1"/>
</dbReference>
<dbReference type="OrthoDB" id="6539581at2"/>
<dbReference type="AlphaFoldDB" id="A0A1X1D667"/>
<keyword evidence="1" id="KW-0812">Transmembrane</keyword>
<gene>
    <name evidence="2" type="ORF">HA51_03565</name>
</gene>
<reference evidence="2 3" key="1">
    <citation type="journal article" date="2017" name="Antonie Van Leeuwenhoek">
        <title>Phylogenomic resolution of the bacterial genus Pantoea and its relationship with Erwinia and Tatumella.</title>
        <authorList>
            <person name="Palmer M."/>
            <person name="Steenkamp E.T."/>
            <person name="Coetzee M.P."/>
            <person name="Chan W.Y."/>
            <person name="van Zyl E."/>
            <person name="De Maayer P."/>
            <person name="Coutinho T.A."/>
            <person name="Blom J."/>
            <person name="Smits T.H."/>
            <person name="Duffy B."/>
            <person name="Venter S.N."/>
        </authorList>
    </citation>
    <scope>NUCLEOTIDE SEQUENCE [LARGE SCALE GENOMIC DNA]</scope>
    <source>
        <strain evidence="2 3">LMG 26275</strain>
    </source>
</reference>
<accession>A0A1X1D667</accession>
<name>A0A1X1D667_9GAMM</name>
<proteinExistence type="predicted"/>
<dbReference type="InterPro" id="IPR025489">
    <property type="entry name" value="DUF4381"/>
</dbReference>
<keyword evidence="1" id="KW-1133">Transmembrane helix</keyword>
<evidence type="ECO:0000256" key="1">
    <source>
        <dbReference type="SAM" id="Phobius"/>
    </source>
</evidence>
<protein>
    <recommendedName>
        <fullName evidence="4">DUF4381 domain-containing protein</fullName>
    </recommendedName>
</protein>
<dbReference type="RefSeq" id="WP_084931921.1">
    <property type="nucleotide sequence ID" value="NZ_MLFR01000001.1"/>
</dbReference>
<feature type="transmembrane region" description="Helical" evidence="1">
    <location>
        <begin position="27"/>
        <end position="49"/>
    </location>
</feature>